<dbReference type="EMBL" id="CP019156">
    <property type="protein sequence ID" value="AUG49447.1"/>
    <property type="molecule type" value="Genomic_DNA"/>
</dbReference>
<name>A0A2H5A442_9EURY</name>
<keyword evidence="1" id="KW-0614">Plasmid</keyword>
<dbReference type="Proteomes" id="UP000242917">
    <property type="component" value="Plasmid pNYT1"/>
</dbReference>
<sequence>MGHESWIAVEPAVDGDQATVVETFSEWQGAIDGRDTTDGTLQFAGFGPPASNIERLIESVGDHLQRAVFVVEHDGGIGSTVGRYYEREDGKLRRIEELRHEFRHDPAEHFDYFAARYGIHGVV</sequence>
<gene>
    <name evidence="1" type="ORF">BVU17_17865</name>
</gene>
<keyword evidence="2" id="KW-1185">Reference proteome</keyword>
<geneLocation type="plasmid" evidence="1 2">
    <name>pNYT1</name>
</geneLocation>
<proteinExistence type="predicted"/>
<organism evidence="1 2">
    <name type="scientific">Haloarcula taiwanensis</name>
    <dbReference type="NCBI Taxonomy" id="1932004"/>
    <lineage>
        <taxon>Archaea</taxon>
        <taxon>Methanobacteriati</taxon>
        <taxon>Methanobacteriota</taxon>
        <taxon>Stenosarchaea group</taxon>
        <taxon>Halobacteria</taxon>
        <taxon>Halobacteriales</taxon>
        <taxon>Haloarculaceae</taxon>
        <taxon>Haloarcula</taxon>
    </lineage>
</organism>
<protein>
    <submittedName>
        <fullName evidence="1">Uncharacterized protein</fullName>
    </submittedName>
</protein>
<dbReference type="AlphaFoldDB" id="A0A2H5A442"/>
<dbReference type="OrthoDB" id="173327at2157"/>
<evidence type="ECO:0000313" key="1">
    <source>
        <dbReference type="EMBL" id="AUG49447.1"/>
    </source>
</evidence>
<accession>A0A2H5A442</accession>
<reference evidence="1 2" key="1">
    <citation type="submission" date="2017-01" db="EMBL/GenBank/DDBJ databases">
        <title>A Red Light-Sensitive Sensory Rhodopsin I From Haloarcula taiwanensis, A New Haloarchaeon Isolated From Taiwan.</title>
        <authorList>
            <person name="Yang C.-S."/>
            <person name="Han Y.-A."/>
            <person name="Chen P.-C."/>
            <person name="Ng W.V."/>
            <person name="Chen T.-W."/>
        </authorList>
    </citation>
    <scope>NUCLEOTIDE SEQUENCE [LARGE SCALE GENOMIC DNA]</scope>
    <source>
        <strain evidence="1 2">Taiwanensis</strain>
        <plasmid evidence="1 2">pNYT1</plasmid>
    </source>
</reference>
<evidence type="ECO:0000313" key="2">
    <source>
        <dbReference type="Proteomes" id="UP000242917"/>
    </source>
</evidence>
<dbReference type="KEGG" id="hta:BVU17_17865"/>